<gene>
    <name evidence="2" type="ORF">MCOR_14975</name>
</gene>
<dbReference type="AlphaFoldDB" id="A0A6J8B5G5"/>
<evidence type="ECO:0000256" key="1">
    <source>
        <dbReference type="SAM" id="MobiDB-lite"/>
    </source>
</evidence>
<dbReference type="Proteomes" id="UP000507470">
    <property type="component" value="Unassembled WGS sequence"/>
</dbReference>
<sequence>MIGHPTSMFQPPRGGPPPQAPTNLQLYNQQNMSGVTYPVMGQPNFSRPPVMSNYQPQSHALPVPQQQPPSSGAPQTHYNQPSARPKKYPYNSDIYERQRRSEPGHNYTGDSDTSDASSYRQTRNKRMSDPAYYRTRDHSRQDLGEALLLESLNQNLRQTVDIQRVAKRKRKLKKDNFCPPS</sequence>
<feature type="compositionally biased region" description="Polar residues" evidence="1">
    <location>
        <begin position="108"/>
        <end position="121"/>
    </location>
</feature>
<accession>A0A6J8B5G5</accession>
<organism evidence="2 3">
    <name type="scientific">Mytilus coruscus</name>
    <name type="common">Sea mussel</name>
    <dbReference type="NCBI Taxonomy" id="42192"/>
    <lineage>
        <taxon>Eukaryota</taxon>
        <taxon>Metazoa</taxon>
        <taxon>Spiralia</taxon>
        <taxon>Lophotrochozoa</taxon>
        <taxon>Mollusca</taxon>
        <taxon>Bivalvia</taxon>
        <taxon>Autobranchia</taxon>
        <taxon>Pteriomorphia</taxon>
        <taxon>Mytilida</taxon>
        <taxon>Mytiloidea</taxon>
        <taxon>Mytilidae</taxon>
        <taxon>Mytilinae</taxon>
        <taxon>Mytilus</taxon>
    </lineage>
</organism>
<feature type="region of interest" description="Disordered" evidence="1">
    <location>
        <begin position="1"/>
        <end position="138"/>
    </location>
</feature>
<protein>
    <submittedName>
        <fullName evidence="2">Uncharacterized protein</fullName>
    </submittedName>
</protein>
<evidence type="ECO:0000313" key="3">
    <source>
        <dbReference type="Proteomes" id="UP000507470"/>
    </source>
</evidence>
<feature type="compositionally biased region" description="Polar residues" evidence="1">
    <location>
        <begin position="22"/>
        <end position="34"/>
    </location>
</feature>
<evidence type="ECO:0000313" key="2">
    <source>
        <dbReference type="EMBL" id="CAC5378836.1"/>
    </source>
</evidence>
<dbReference type="EMBL" id="CACVKT020002606">
    <property type="protein sequence ID" value="CAC5378836.1"/>
    <property type="molecule type" value="Genomic_DNA"/>
</dbReference>
<name>A0A6J8B5G5_MYTCO</name>
<feature type="compositionally biased region" description="Basic and acidic residues" evidence="1">
    <location>
        <begin position="94"/>
        <end position="103"/>
    </location>
</feature>
<keyword evidence="3" id="KW-1185">Reference proteome</keyword>
<reference evidence="2 3" key="1">
    <citation type="submission" date="2020-06" db="EMBL/GenBank/DDBJ databases">
        <authorList>
            <person name="Li R."/>
            <person name="Bekaert M."/>
        </authorList>
    </citation>
    <scope>NUCLEOTIDE SEQUENCE [LARGE SCALE GENOMIC DNA]</scope>
    <source>
        <strain evidence="3">wild</strain>
    </source>
</reference>
<feature type="compositionally biased region" description="Low complexity" evidence="1">
    <location>
        <begin position="62"/>
        <end position="75"/>
    </location>
</feature>
<proteinExistence type="predicted"/>